<dbReference type="Pfam" id="PF01826">
    <property type="entry name" value="TIL"/>
    <property type="match status" value="1"/>
</dbReference>
<dbReference type="Pfam" id="PF23244">
    <property type="entry name" value="VWF"/>
    <property type="match status" value="1"/>
</dbReference>
<dbReference type="InterPro" id="IPR050780">
    <property type="entry name" value="Mucin_vWF_Thrombospondin_sf"/>
</dbReference>
<evidence type="ECO:0000313" key="8">
    <source>
        <dbReference type="Proteomes" id="UP000314982"/>
    </source>
</evidence>
<proteinExistence type="predicted"/>
<sequence length="399" mass="43473">MGFFNCSSAGPGAKGSECQKSCQTLDSQCISAECVSGCVCPDGLLSDGNGGCIKEDLCPCSHNGVYYQPGHVLKVDCNTCTCEGRKWQCTTKQCDGTCAIYGDGHFITFDEKRFTFNGDCEYTLTQDYCSNDQNGTFRVITENIPCGTTGTTCSKAIKLFLGSNEIILADESVKVIKQENGVDVPYQVHSIGLYVVVEAENGLILMWDKRNSLFIKLSSTFQGKVCGLCGNYDGNGKNDFTSRNQEVVVEALEFGNSWKVSPRCPNADVINNPCTVRSYRQSWSLKRCSIITSKVFAACHSQVDPTPFHDACVRDSCACDTGGDCECFCTAVAAYAQACNKAGACIKWRTPHICPLFCDFYNPIGECEWHYNPCGYPCMKTCKNPSGKCSSQIPALEGN</sequence>
<dbReference type="InterPro" id="IPR036084">
    <property type="entry name" value="Ser_inhib-like_sf"/>
</dbReference>
<reference evidence="7" key="2">
    <citation type="submission" date="2025-08" db="UniProtKB">
        <authorList>
            <consortium name="Ensembl"/>
        </authorList>
    </citation>
    <scope>IDENTIFICATION</scope>
</reference>
<reference evidence="7" key="3">
    <citation type="submission" date="2025-09" db="UniProtKB">
        <authorList>
            <consortium name="Ensembl"/>
        </authorList>
    </citation>
    <scope>IDENTIFICATION</scope>
</reference>
<keyword evidence="4" id="KW-1015">Disulfide bond</keyword>
<organism evidence="7 8">
    <name type="scientific">Hucho hucho</name>
    <name type="common">huchen</name>
    <dbReference type="NCBI Taxonomy" id="62062"/>
    <lineage>
        <taxon>Eukaryota</taxon>
        <taxon>Metazoa</taxon>
        <taxon>Chordata</taxon>
        <taxon>Craniata</taxon>
        <taxon>Vertebrata</taxon>
        <taxon>Euteleostomi</taxon>
        <taxon>Actinopterygii</taxon>
        <taxon>Neopterygii</taxon>
        <taxon>Teleostei</taxon>
        <taxon>Protacanthopterygii</taxon>
        <taxon>Salmoniformes</taxon>
        <taxon>Salmonidae</taxon>
        <taxon>Salmoninae</taxon>
        <taxon>Hucho</taxon>
    </lineage>
</organism>
<dbReference type="GeneTree" id="ENSGT00940000156076"/>
<evidence type="ECO:0000256" key="3">
    <source>
        <dbReference type="ARBA" id="ARBA00022737"/>
    </source>
</evidence>
<dbReference type="InterPro" id="IPR001007">
    <property type="entry name" value="VWF_dom"/>
</dbReference>
<accession>A0A4W5MG47</accession>
<name>A0A4W5MG47_9TELE</name>
<dbReference type="InterPro" id="IPR058753">
    <property type="entry name" value="TIL_OTOGL_Mucin"/>
</dbReference>
<evidence type="ECO:0000259" key="6">
    <source>
        <dbReference type="PROSITE" id="PS51233"/>
    </source>
</evidence>
<dbReference type="InterPro" id="IPR014853">
    <property type="entry name" value="VWF/SSPO/ZAN-like_Cys-rich_dom"/>
</dbReference>
<dbReference type="Gene3D" id="2.10.25.10">
    <property type="entry name" value="Laminin"/>
    <property type="match status" value="1"/>
</dbReference>
<dbReference type="SUPFAM" id="SSF57567">
    <property type="entry name" value="Serine protease inhibitors"/>
    <property type="match status" value="1"/>
</dbReference>
<dbReference type="Proteomes" id="UP000314982">
    <property type="component" value="Unassembled WGS sequence"/>
</dbReference>
<dbReference type="SMART" id="SM00215">
    <property type="entry name" value="VWC_out"/>
    <property type="match status" value="1"/>
</dbReference>
<dbReference type="Pfam" id="PF00094">
    <property type="entry name" value="VWD"/>
    <property type="match status" value="1"/>
</dbReference>
<dbReference type="InterPro" id="IPR002919">
    <property type="entry name" value="TIL_dom"/>
</dbReference>
<dbReference type="Pfam" id="PF25962">
    <property type="entry name" value="TIL_OTOGL_Mucin"/>
    <property type="match status" value="1"/>
</dbReference>
<keyword evidence="2" id="KW-0964">Secreted</keyword>
<keyword evidence="8" id="KW-1185">Reference proteome</keyword>
<dbReference type="PROSITE" id="PS51233">
    <property type="entry name" value="VWFD"/>
    <property type="match status" value="1"/>
</dbReference>
<dbReference type="InterPro" id="IPR001846">
    <property type="entry name" value="VWF_type-D"/>
</dbReference>
<comment type="subcellular location">
    <subcellularLocation>
        <location evidence="1">Secreted</location>
    </subcellularLocation>
</comment>
<dbReference type="GO" id="GO:0031012">
    <property type="term" value="C:extracellular matrix"/>
    <property type="evidence" value="ECO:0007669"/>
    <property type="project" value="TreeGrafter"/>
</dbReference>
<dbReference type="Pfam" id="PF08742">
    <property type="entry name" value="C8"/>
    <property type="match status" value="1"/>
</dbReference>
<evidence type="ECO:0000256" key="2">
    <source>
        <dbReference type="ARBA" id="ARBA00022525"/>
    </source>
</evidence>
<dbReference type="PANTHER" id="PTHR11339:SF408">
    <property type="entry name" value="MUCIN-5B"/>
    <property type="match status" value="1"/>
</dbReference>
<dbReference type="CDD" id="cd19941">
    <property type="entry name" value="TIL"/>
    <property type="match status" value="1"/>
</dbReference>
<dbReference type="PANTHER" id="PTHR11339">
    <property type="entry name" value="EXTRACELLULAR MATRIX GLYCOPROTEIN RELATED"/>
    <property type="match status" value="1"/>
</dbReference>
<feature type="domain" description="VWFD" evidence="6">
    <location>
        <begin position="96"/>
        <end position="265"/>
    </location>
</feature>
<evidence type="ECO:0000313" key="7">
    <source>
        <dbReference type="Ensembl" id="ENSHHUP00000037377.1"/>
    </source>
</evidence>
<reference evidence="8" key="1">
    <citation type="submission" date="2018-06" db="EMBL/GenBank/DDBJ databases">
        <title>Genome assembly of Danube salmon.</title>
        <authorList>
            <person name="Macqueen D.J."/>
            <person name="Gundappa M.K."/>
        </authorList>
    </citation>
    <scope>NUCLEOTIDE SEQUENCE [LARGE SCALE GENOMIC DNA]</scope>
</reference>
<dbReference type="STRING" id="62062.ENSHHUP00000037377"/>
<keyword evidence="3" id="KW-0677">Repeat</keyword>
<dbReference type="Ensembl" id="ENSHHUT00000038861.1">
    <property type="protein sequence ID" value="ENSHHUP00000037377.1"/>
    <property type="gene ID" value="ENSHHUG00000023404.1"/>
</dbReference>
<protein>
    <recommendedName>
        <fullName evidence="6">VWFD domain-containing protein</fullName>
    </recommendedName>
</protein>
<dbReference type="GO" id="GO:0005615">
    <property type="term" value="C:extracellular space"/>
    <property type="evidence" value="ECO:0007669"/>
    <property type="project" value="TreeGrafter"/>
</dbReference>
<evidence type="ECO:0000256" key="5">
    <source>
        <dbReference type="ARBA" id="ARBA00023180"/>
    </source>
</evidence>
<keyword evidence="5" id="KW-0325">Glycoprotein</keyword>
<evidence type="ECO:0000256" key="1">
    <source>
        <dbReference type="ARBA" id="ARBA00004613"/>
    </source>
</evidence>
<dbReference type="SMART" id="SM00216">
    <property type="entry name" value="VWD"/>
    <property type="match status" value="1"/>
</dbReference>
<evidence type="ECO:0000256" key="4">
    <source>
        <dbReference type="ARBA" id="ARBA00023157"/>
    </source>
</evidence>
<dbReference type="SMART" id="SM00832">
    <property type="entry name" value="C8"/>
    <property type="match status" value="1"/>
</dbReference>
<dbReference type="AlphaFoldDB" id="A0A4W5MG47"/>